<dbReference type="Proteomes" id="UP000199771">
    <property type="component" value="Unassembled WGS sequence"/>
</dbReference>
<evidence type="ECO:0000256" key="3">
    <source>
        <dbReference type="ARBA" id="ARBA00022679"/>
    </source>
</evidence>
<gene>
    <name evidence="7" type="primary">lpxD</name>
    <name evidence="9" type="ORF">SAMN04488120_10217</name>
</gene>
<dbReference type="EMBL" id="FOOC01000002">
    <property type="protein sequence ID" value="SFF30019.1"/>
    <property type="molecule type" value="Genomic_DNA"/>
</dbReference>
<protein>
    <recommendedName>
        <fullName evidence="7">UDP-3-O-acylglucosamine N-acyltransferase</fullName>
        <ecNumber evidence="7">2.3.1.191</ecNumber>
    </recommendedName>
</protein>
<dbReference type="UniPathway" id="UPA00973"/>
<comment type="pathway">
    <text evidence="7">Bacterial outer membrane biogenesis; LPS lipid A biosynthesis.</text>
</comment>
<dbReference type="PANTHER" id="PTHR43378">
    <property type="entry name" value="UDP-3-O-ACYLGLUCOSAMINE N-ACYLTRANSFERASE"/>
    <property type="match status" value="1"/>
</dbReference>
<feature type="active site" description="Proton acceptor" evidence="7">
    <location>
        <position position="239"/>
    </location>
</feature>
<dbReference type="Gene3D" id="2.160.10.10">
    <property type="entry name" value="Hexapeptide repeat proteins"/>
    <property type="match status" value="1"/>
</dbReference>
<evidence type="ECO:0000256" key="5">
    <source>
        <dbReference type="ARBA" id="ARBA00023098"/>
    </source>
</evidence>
<dbReference type="SUPFAM" id="SSF51161">
    <property type="entry name" value="Trimeric LpxA-like enzymes"/>
    <property type="match status" value="1"/>
</dbReference>
<comment type="subunit">
    <text evidence="7">Homotrimer.</text>
</comment>
<dbReference type="AlphaFoldDB" id="A0A1I2HJW5"/>
<comment type="similarity">
    <text evidence="7">Belongs to the transferase hexapeptide repeat family. LpxD subfamily.</text>
</comment>
<evidence type="ECO:0000256" key="2">
    <source>
        <dbReference type="ARBA" id="ARBA00022556"/>
    </source>
</evidence>
<keyword evidence="6 7" id="KW-0012">Acyltransferase</keyword>
<dbReference type="STRING" id="1076937.SAMN04488120_10217"/>
<dbReference type="GO" id="GO:0016020">
    <property type="term" value="C:membrane"/>
    <property type="evidence" value="ECO:0007669"/>
    <property type="project" value="GOC"/>
</dbReference>
<evidence type="ECO:0000313" key="9">
    <source>
        <dbReference type="EMBL" id="SFF30019.1"/>
    </source>
</evidence>
<dbReference type="InterPro" id="IPR007691">
    <property type="entry name" value="LpxD"/>
</dbReference>
<sequence>MTTIALHTLAERFGLRLVGDGSVSISGVCALLPGRPDCISFLANPRLRTQLAQSAAGAVIVSERDAPLLKTAGLIAQDPYLAYARIARLFDPDRDFTPGVHPGANIDPDATVGRGCWVGPGAVIERGAVVGEGSFIGPNCVIGRDARLGAACRLVAAVYVGPRVRIGSRCTIQPGAVVGGRGFGNARGPHGWEEVPQLGTVVIGDDVEIGANTCIDRGAIEDTVIEDGVRLDNLIMIAHNCRIGAHTAIAACTGIAGSTRIGRRCMIGGAVGIAGHIEIADDVVLLGRAMVTGSITQKGVYGSGLPLDDAREWRRTVARIRRLGRLEERVRALERRAGVVAAEGSAEKADDDV</sequence>
<evidence type="ECO:0000313" key="10">
    <source>
        <dbReference type="Proteomes" id="UP000199771"/>
    </source>
</evidence>
<feature type="domain" description="UDP-3-O-[3-hydroxymyristoyl] glucosamine N-acyltransferase non-repeat region" evidence="8">
    <location>
        <begin position="23"/>
        <end position="89"/>
    </location>
</feature>
<dbReference type="InterPro" id="IPR020573">
    <property type="entry name" value="UDP_GlcNAc_AcTrfase_non-rep"/>
</dbReference>
<dbReference type="Pfam" id="PF04613">
    <property type="entry name" value="LpxD"/>
    <property type="match status" value="1"/>
</dbReference>
<dbReference type="NCBIfam" id="TIGR01853">
    <property type="entry name" value="lipid_A_lpxD"/>
    <property type="match status" value="1"/>
</dbReference>
<dbReference type="RefSeq" id="WP_091530822.1">
    <property type="nucleotide sequence ID" value="NZ_FOOC01000002.1"/>
</dbReference>
<dbReference type="Gene3D" id="3.40.1390.10">
    <property type="entry name" value="MurE/MurF, N-terminal domain"/>
    <property type="match status" value="1"/>
</dbReference>
<evidence type="ECO:0000256" key="6">
    <source>
        <dbReference type="ARBA" id="ARBA00023315"/>
    </source>
</evidence>
<evidence type="ECO:0000259" key="8">
    <source>
        <dbReference type="Pfam" id="PF04613"/>
    </source>
</evidence>
<dbReference type="Gene3D" id="1.20.5.170">
    <property type="match status" value="1"/>
</dbReference>
<dbReference type="OrthoDB" id="9784739at2"/>
<keyword evidence="1 7" id="KW-0444">Lipid biosynthesis</keyword>
<comment type="function">
    <text evidence="7">Catalyzes the N-acylation of UDP-3-O-acylglucosamine using 3-hydroxyacyl-ACP as the acyl donor. Is involved in the biosynthesis of lipid A, a phosphorylated glycolipid that anchors the lipopolysaccharide to the outer membrane of the cell.</text>
</comment>
<evidence type="ECO:0000256" key="7">
    <source>
        <dbReference type="HAMAP-Rule" id="MF_00523"/>
    </source>
</evidence>
<proteinExistence type="inferred from homology"/>
<dbReference type="NCBIfam" id="NF002060">
    <property type="entry name" value="PRK00892.1"/>
    <property type="match status" value="1"/>
</dbReference>
<dbReference type="EC" id="2.3.1.191" evidence="7"/>
<dbReference type="CDD" id="cd03352">
    <property type="entry name" value="LbH_LpxD"/>
    <property type="match status" value="1"/>
</dbReference>
<dbReference type="GO" id="GO:0016410">
    <property type="term" value="F:N-acyltransferase activity"/>
    <property type="evidence" value="ECO:0007669"/>
    <property type="project" value="InterPro"/>
</dbReference>
<dbReference type="InterPro" id="IPR001451">
    <property type="entry name" value="Hexapep"/>
</dbReference>
<dbReference type="InterPro" id="IPR011004">
    <property type="entry name" value="Trimer_LpxA-like_sf"/>
</dbReference>
<dbReference type="Pfam" id="PF14602">
    <property type="entry name" value="Hexapep_2"/>
    <property type="match status" value="1"/>
</dbReference>
<evidence type="ECO:0000256" key="1">
    <source>
        <dbReference type="ARBA" id="ARBA00022516"/>
    </source>
</evidence>
<keyword evidence="2 7" id="KW-0441">Lipid A biosynthesis</keyword>
<reference evidence="9 10" key="1">
    <citation type="submission" date="2016-10" db="EMBL/GenBank/DDBJ databases">
        <authorList>
            <person name="de Groot N.N."/>
        </authorList>
    </citation>
    <scope>NUCLEOTIDE SEQUENCE [LARGE SCALE GENOMIC DNA]</scope>
    <source>
        <strain evidence="9 10">DSM 23609</strain>
    </source>
</reference>
<organism evidence="9 10">
    <name type="scientific">Fontimonas thermophila</name>
    <dbReference type="NCBI Taxonomy" id="1076937"/>
    <lineage>
        <taxon>Bacteria</taxon>
        <taxon>Pseudomonadati</taxon>
        <taxon>Pseudomonadota</taxon>
        <taxon>Gammaproteobacteria</taxon>
        <taxon>Nevskiales</taxon>
        <taxon>Nevskiaceae</taxon>
        <taxon>Fontimonas</taxon>
    </lineage>
</organism>
<keyword evidence="4 7" id="KW-0677">Repeat</keyword>
<dbReference type="PANTHER" id="PTHR43378:SF2">
    <property type="entry name" value="UDP-3-O-ACYLGLUCOSAMINE N-ACYLTRANSFERASE 1, MITOCHONDRIAL-RELATED"/>
    <property type="match status" value="1"/>
</dbReference>
<keyword evidence="10" id="KW-1185">Reference proteome</keyword>
<keyword evidence="3 7" id="KW-0808">Transferase</keyword>
<name>A0A1I2HJW5_9GAMM</name>
<comment type="catalytic activity">
    <reaction evidence="7">
        <text>a UDP-3-O-[(3R)-3-hydroxyacyl]-alpha-D-glucosamine + a (3R)-hydroxyacyl-[ACP] = a UDP-2-N,3-O-bis[(3R)-3-hydroxyacyl]-alpha-D-glucosamine + holo-[ACP] + H(+)</text>
        <dbReference type="Rhea" id="RHEA:53836"/>
        <dbReference type="Rhea" id="RHEA-COMP:9685"/>
        <dbReference type="Rhea" id="RHEA-COMP:9945"/>
        <dbReference type="ChEBI" id="CHEBI:15378"/>
        <dbReference type="ChEBI" id="CHEBI:64479"/>
        <dbReference type="ChEBI" id="CHEBI:78827"/>
        <dbReference type="ChEBI" id="CHEBI:137740"/>
        <dbReference type="ChEBI" id="CHEBI:137748"/>
        <dbReference type="EC" id="2.3.1.191"/>
    </reaction>
</comment>
<dbReference type="Pfam" id="PF00132">
    <property type="entry name" value="Hexapep"/>
    <property type="match status" value="2"/>
</dbReference>
<evidence type="ECO:0000256" key="4">
    <source>
        <dbReference type="ARBA" id="ARBA00022737"/>
    </source>
</evidence>
<accession>A0A1I2HJW5</accession>
<keyword evidence="5 7" id="KW-0443">Lipid metabolism</keyword>
<dbReference type="GO" id="GO:0009245">
    <property type="term" value="P:lipid A biosynthetic process"/>
    <property type="evidence" value="ECO:0007669"/>
    <property type="project" value="UniProtKB-UniRule"/>
</dbReference>
<dbReference type="GO" id="GO:0103118">
    <property type="term" value="F:UDP-3-O-[(3R)-3-hydroxyacyl]-glucosamine N-acyltransferase activity"/>
    <property type="evidence" value="ECO:0007669"/>
    <property type="project" value="UniProtKB-EC"/>
</dbReference>
<dbReference type="HAMAP" id="MF_00523">
    <property type="entry name" value="LpxD"/>
    <property type="match status" value="1"/>
</dbReference>